<dbReference type="PROSITE" id="PS00358">
    <property type="entry name" value="RIBOSOMAL_L5"/>
    <property type="match status" value="1"/>
</dbReference>
<evidence type="ECO:0000256" key="1">
    <source>
        <dbReference type="ARBA" id="ARBA00003898"/>
    </source>
</evidence>
<dbReference type="PANTHER" id="PTHR11994">
    <property type="entry name" value="60S RIBOSOMAL PROTEIN L11-RELATED"/>
    <property type="match status" value="1"/>
</dbReference>
<dbReference type="GO" id="GO:0003735">
    <property type="term" value="F:structural constituent of ribosome"/>
    <property type="evidence" value="ECO:0007669"/>
    <property type="project" value="InterPro"/>
</dbReference>
<keyword evidence="6 9" id="KW-0689">Ribosomal protein</keyword>
<dbReference type="PIRSF" id="PIRSF002161">
    <property type="entry name" value="Ribosomal_L5"/>
    <property type="match status" value="1"/>
</dbReference>
<keyword evidence="9" id="KW-0694">RNA-binding</keyword>
<evidence type="ECO:0000256" key="6">
    <source>
        <dbReference type="ARBA" id="ARBA00022980"/>
    </source>
</evidence>
<dbReference type="Pfam" id="PF00673">
    <property type="entry name" value="Ribosomal_L5_C"/>
    <property type="match status" value="1"/>
</dbReference>
<evidence type="ECO:0000313" key="13">
    <source>
        <dbReference type="EMBL" id="QFK69031.1"/>
    </source>
</evidence>
<dbReference type="GO" id="GO:1990904">
    <property type="term" value="C:ribonucleoprotein complex"/>
    <property type="evidence" value="ECO:0007669"/>
    <property type="project" value="UniProtKB-KW"/>
</dbReference>
<dbReference type="EMBL" id="MK995333">
    <property type="protein sequence ID" value="QFK69031.1"/>
    <property type="molecule type" value="Genomic_DNA"/>
</dbReference>
<dbReference type="Gene3D" id="3.30.1440.10">
    <property type="match status" value="1"/>
</dbReference>
<reference evidence="13" key="1">
    <citation type="submission" date="2019-05" db="EMBL/GenBank/DDBJ databases">
        <authorList>
            <person name="Kumari S."/>
            <person name="Lali A.M."/>
            <person name="Prakash G."/>
        </authorList>
    </citation>
    <scope>NUCLEOTIDE SEQUENCE</scope>
</reference>
<dbReference type="InterPro" id="IPR020929">
    <property type="entry name" value="Ribosomal_uL5_CS"/>
</dbReference>
<dbReference type="GO" id="GO:0005840">
    <property type="term" value="C:ribosome"/>
    <property type="evidence" value="ECO:0007669"/>
    <property type="project" value="UniProtKB-KW"/>
</dbReference>
<evidence type="ECO:0000256" key="2">
    <source>
        <dbReference type="ARBA" id="ARBA00004229"/>
    </source>
</evidence>
<evidence type="ECO:0000256" key="4">
    <source>
        <dbReference type="ARBA" id="ARBA00011505"/>
    </source>
</evidence>
<dbReference type="InterPro" id="IPR031310">
    <property type="entry name" value="Ribosomal_uL5_N"/>
</dbReference>
<comment type="subunit">
    <text evidence="4 9">Part of the 50S ribosomal subunit; contacts the 5S rRNA.</text>
</comment>
<dbReference type="GO" id="GO:0009507">
    <property type="term" value="C:chloroplast"/>
    <property type="evidence" value="ECO:0007669"/>
    <property type="project" value="UniProtKB-SubCell"/>
</dbReference>
<evidence type="ECO:0000256" key="9">
    <source>
        <dbReference type="HAMAP-Rule" id="MF_01333"/>
    </source>
</evidence>
<evidence type="ECO:0000256" key="8">
    <source>
        <dbReference type="ARBA" id="ARBA00035210"/>
    </source>
</evidence>
<feature type="domain" description="Large ribosomal subunit protein uL5 N-terminal" evidence="11">
    <location>
        <begin position="25"/>
        <end position="81"/>
    </location>
</feature>
<dbReference type="SUPFAM" id="SSF55282">
    <property type="entry name" value="RL5-like"/>
    <property type="match status" value="1"/>
</dbReference>
<dbReference type="InterPro" id="IPR022803">
    <property type="entry name" value="Ribosomal_uL5_dom_sf"/>
</dbReference>
<keyword evidence="5 13" id="KW-0150">Chloroplast</keyword>
<comment type="subcellular location">
    <subcellularLocation>
        <location evidence="2 9">Plastid</location>
        <location evidence="2 9">Chloroplast</location>
    </subcellularLocation>
</comment>
<dbReference type="GO" id="GO:0019843">
    <property type="term" value="F:rRNA binding"/>
    <property type="evidence" value="ECO:0007669"/>
    <property type="project" value="UniProtKB-UniRule"/>
</dbReference>
<name>A0A5J6XI50_9CHLO</name>
<dbReference type="HAMAP" id="MF_01333_B">
    <property type="entry name" value="Ribosomal_uL5_B"/>
    <property type="match status" value="1"/>
</dbReference>
<dbReference type="Pfam" id="PF00281">
    <property type="entry name" value="Ribosomal_L5"/>
    <property type="match status" value="1"/>
</dbReference>
<dbReference type="InterPro" id="IPR002132">
    <property type="entry name" value="Ribosomal_uL5"/>
</dbReference>
<comment type="similarity">
    <text evidence="3 9 10">Belongs to the universal ribosomal protein uL5 family.</text>
</comment>
<evidence type="ECO:0000256" key="5">
    <source>
        <dbReference type="ARBA" id="ARBA00022528"/>
    </source>
</evidence>
<sequence length="183" mass="20875">MTQRLKKLYTEKICSKLYKEFQYKNIHEVPALKKIVINRGIGDASQNAKILETFLKELSIIAGQKGVITRSKKSIAGFKIRDKMPVGVSVTLRGDRMYGFLDRLIHLALPRVRDFQGISPKSFDTNGNYSLGLEEQLMFPEIEYDKIDQIRGMDISIVTTAKNQEEGLALLKEFGLPFQSFQK</sequence>
<organism evidence="13">
    <name type="scientific">Asterarcys sp. GP-2019</name>
    <dbReference type="NCBI Taxonomy" id="2650791"/>
    <lineage>
        <taxon>Eukaryota</taxon>
        <taxon>Viridiplantae</taxon>
        <taxon>Chlorophyta</taxon>
        <taxon>core chlorophytes</taxon>
        <taxon>Chlorophyceae</taxon>
        <taxon>CS clade</taxon>
        <taxon>Sphaeropleales</taxon>
        <taxon>Scenedesmaceae</taxon>
        <taxon>Asterarcys</taxon>
    </lineage>
</organism>
<geneLocation type="chloroplast" evidence="13"/>
<keyword evidence="9" id="KW-0699">rRNA-binding</keyword>
<evidence type="ECO:0000259" key="12">
    <source>
        <dbReference type="Pfam" id="PF00673"/>
    </source>
</evidence>
<dbReference type="AlphaFoldDB" id="A0A5J6XI50"/>
<evidence type="ECO:0000259" key="11">
    <source>
        <dbReference type="Pfam" id="PF00281"/>
    </source>
</evidence>
<dbReference type="InterPro" id="IPR031309">
    <property type="entry name" value="Ribosomal_uL5_C"/>
</dbReference>
<proteinExistence type="inferred from homology"/>
<dbReference type="FunFam" id="3.30.1440.10:FF:000001">
    <property type="entry name" value="50S ribosomal protein L5"/>
    <property type="match status" value="1"/>
</dbReference>
<dbReference type="NCBIfam" id="NF000585">
    <property type="entry name" value="PRK00010.1"/>
    <property type="match status" value="1"/>
</dbReference>
<keyword evidence="7 9" id="KW-0687">Ribonucleoprotein</keyword>
<evidence type="ECO:0000256" key="7">
    <source>
        <dbReference type="ARBA" id="ARBA00023274"/>
    </source>
</evidence>
<gene>
    <name evidence="9 13" type="primary">rpl5</name>
</gene>
<evidence type="ECO:0000256" key="10">
    <source>
        <dbReference type="RuleBase" id="RU003930"/>
    </source>
</evidence>
<keyword evidence="13" id="KW-0934">Plastid</keyword>
<protein>
    <recommendedName>
        <fullName evidence="8 9">Large ribosomal subunit protein uL5c</fullName>
    </recommendedName>
</protein>
<accession>A0A5J6XI50</accession>
<dbReference type="GO" id="GO:0006412">
    <property type="term" value="P:translation"/>
    <property type="evidence" value="ECO:0007669"/>
    <property type="project" value="UniProtKB-UniRule"/>
</dbReference>
<comment type="function">
    <text evidence="1 9">Binds 5S rRNA, forms part of the central protuberance of the 50S subunit.</text>
</comment>
<evidence type="ECO:0000256" key="3">
    <source>
        <dbReference type="ARBA" id="ARBA00008553"/>
    </source>
</evidence>
<dbReference type="InterPro" id="IPR020930">
    <property type="entry name" value="Ribosomal_uL5_bac-type"/>
</dbReference>
<feature type="domain" description="Large ribosomal subunit protein uL5 C-terminal" evidence="12">
    <location>
        <begin position="85"/>
        <end position="178"/>
    </location>
</feature>